<dbReference type="OrthoDB" id="10468477at2759"/>
<evidence type="ECO:0000313" key="2">
    <source>
        <dbReference type="EMBL" id="GAU43584.1"/>
    </source>
</evidence>
<keyword evidence="3" id="KW-1185">Reference proteome</keyword>
<dbReference type="EMBL" id="DF973983">
    <property type="protein sequence ID" value="GAU43584.1"/>
    <property type="molecule type" value="Genomic_DNA"/>
</dbReference>
<evidence type="ECO:0000256" key="1">
    <source>
        <dbReference type="SAM" id="MobiDB-lite"/>
    </source>
</evidence>
<feature type="compositionally biased region" description="Basic and acidic residues" evidence="1">
    <location>
        <begin position="25"/>
        <end position="38"/>
    </location>
</feature>
<dbReference type="AlphaFoldDB" id="A0A2Z6NGM3"/>
<sequence length="133" mass="15213">MDSVLLQQESTVEGGMQKHVEVVDDLKSSDEKRVERGKGVKSKRKRVERGKGLKSDTQRERKRVEYNRRMSENEYLKIARKLGPFDAIPGPPNSLRAGNLIPLNITDNIRPLLIELSEIALEKYNDDNNQVLN</sequence>
<protein>
    <submittedName>
        <fullName evidence="2">Uncharacterized protein</fullName>
    </submittedName>
</protein>
<feature type="compositionally biased region" description="Basic and acidic residues" evidence="1">
    <location>
        <begin position="49"/>
        <end position="64"/>
    </location>
</feature>
<organism evidence="2 3">
    <name type="scientific">Trifolium subterraneum</name>
    <name type="common">Subterranean clover</name>
    <dbReference type="NCBI Taxonomy" id="3900"/>
    <lineage>
        <taxon>Eukaryota</taxon>
        <taxon>Viridiplantae</taxon>
        <taxon>Streptophyta</taxon>
        <taxon>Embryophyta</taxon>
        <taxon>Tracheophyta</taxon>
        <taxon>Spermatophyta</taxon>
        <taxon>Magnoliopsida</taxon>
        <taxon>eudicotyledons</taxon>
        <taxon>Gunneridae</taxon>
        <taxon>Pentapetalae</taxon>
        <taxon>rosids</taxon>
        <taxon>fabids</taxon>
        <taxon>Fabales</taxon>
        <taxon>Fabaceae</taxon>
        <taxon>Papilionoideae</taxon>
        <taxon>50 kb inversion clade</taxon>
        <taxon>NPAAA clade</taxon>
        <taxon>Hologalegina</taxon>
        <taxon>IRL clade</taxon>
        <taxon>Trifolieae</taxon>
        <taxon>Trifolium</taxon>
    </lineage>
</organism>
<name>A0A2Z6NGM3_TRISU</name>
<evidence type="ECO:0000313" key="3">
    <source>
        <dbReference type="Proteomes" id="UP000242715"/>
    </source>
</evidence>
<gene>
    <name evidence="2" type="ORF">TSUD_27860</name>
</gene>
<dbReference type="Proteomes" id="UP000242715">
    <property type="component" value="Unassembled WGS sequence"/>
</dbReference>
<reference evidence="3" key="1">
    <citation type="journal article" date="2017" name="Front. Plant Sci.">
        <title>Climate Clever Clovers: New Paradigm to Reduce the Environmental Footprint of Ruminants by Breeding Low Methanogenic Forages Utilizing Haplotype Variation.</title>
        <authorList>
            <person name="Kaur P."/>
            <person name="Appels R."/>
            <person name="Bayer P.E."/>
            <person name="Keeble-Gagnere G."/>
            <person name="Wang J."/>
            <person name="Hirakawa H."/>
            <person name="Shirasawa K."/>
            <person name="Vercoe P."/>
            <person name="Stefanova K."/>
            <person name="Durmic Z."/>
            <person name="Nichols P."/>
            <person name="Revell C."/>
            <person name="Isobe S.N."/>
            <person name="Edwards D."/>
            <person name="Erskine W."/>
        </authorList>
    </citation>
    <scope>NUCLEOTIDE SEQUENCE [LARGE SCALE GENOMIC DNA]</scope>
    <source>
        <strain evidence="3">cv. Daliak</strain>
    </source>
</reference>
<proteinExistence type="predicted"/>
<accession>A0A2Z6NGM3</accession>
<feature type="compositionally biased region" description="Basic residues" evidence="1">
    <location>
        <begin position="39"/>
        <end position="48"/>
    </location>
</feature>
<feature type="region of interest" description="Disordered" evidence="1">
    <location>
        <begin position="25"/>
        <end position="64"/>
    </location>
</feature>